<dbReference type="AlphaFoldDB" id="A0A919K7U1"/>
<feature type="compositionally biased region" description="Low complexity" evidence="1">
    <location>
        <begin position="1"/>
        <end position="28"/>
    </location>
</feature>
<gene>
    <name evidence="2" type="ORF">Ari01nite_56510</name>
</gene>
<evidence type="ECO:0000313" key="2">
    <source>
        <dbReference type="EMBL" id="GIE98186.1"/>
    </source>
</evidence>
<keyword evidence="3" id="KW-1185">Reference proteome</keyword>
<evidence type="ECO:0000256" key="1">
    <source>
        <dbReference type="SAM" id="MobiDB-lite"/>
    </source>
</evidence>
<dbReference type="RefSeq" id="WP_203785214.1">
    <property type="nucleotide sequence ID" value="NZ_BOMV01000060.1"/>
</dbReference>
<organism evidence="2 3">
    <name type="scientific">Paractinoplanes rishiriensis</name>
    <dbReference type="NCBI Taxonomy" id="1050105"/>
    <lineage>
        <taxon>Bacteria</taxon>
        <taxon>Bacillati</taxon>
        <taxon>Actinomycetota</taxon>
        <taxon>Actinomycetes</taxon>
        <taxon>Micromonosporales</taxon>
        <taxon>Micromonosporaceae</taxon>
        <taxon>Paractinoplanes</taxon>
    </lineage>
</organism>
<proteinExistence type="predicted"/>
<reference evidence="2" key="1">
    <citation type="submission" date="2021-01" db="EMBL/GenBank/DDBJ databases">
        <title>Whole genome shotgun sequence of Actinoplanes rishiriensis NBRC 108556.</title>
        <authorList>
            <person name="Komaki H."/>
            <person name="Tamura T."/>
        </authorList>
    </citation>
    <scope>NUCLEOTIDE SEQUENCE</scope>
    <source>
        <strain evidence="2">NBRC 108556</strain>
    </source>
</reference>
<feature type="region of interest" description="Disordered" evidence="1">
    <location>
        <begin position="1"/>
        <end position="82"/>
    </location>
</feature>
<accession>A0A919K7U1</accession>
<dbReference type="EMBL" id="BOMV01000060">
    <property type="protein sequence ID" value="GIE98186.1"/>
    <property type="molecule type" value="Genomic_DNA"/>
</dbReference>
<sequence length="82" mass="7810">MAARTAAGSGTTAPGTVARAAPAPGVAGSWRDEPSTRSGTGTEPLTDPGPPETGADALTGPEAAGMPDTDADALTVPGRAVP</sequence>
<evidence type="ECO:0000313" key="3">
    <source>
        <dbReference type="Proteomes" id="UP000636960"/>
    </source>
</evidence>
<comment type="caution">
    <text evidence="2">The sequence shown here is derived from an EMBL/GenBank/DDBJ whole genome shotgun (WGS) entry which is preliminary data.</text>
</comment>
<dbReference type="Proteomes" id="UP000636960">
    <property type="component" value="Unassembled WGS sequence"/>
</dbReference>
<protein>
    <submittedName>
        <fullName evidence="2">Uncharacterized protein</fullName>
    </submittedName>
</protein>
<name>A0A919K7U1_9ACTN</name>